<accession>A0AA86SIL3</accession>
<dbReference type="EMBL" id="OY731403">
    <property type="protein sequence ID" value="CAJ1961232.1"/>
    <property type="molecule type" value="Genomic_DNA"/>
</dbReference>
<protein>
    <submittedName>
        <fullName evidence="1">Uncharacterized protein</fullName>
    </submittedName>
</protein>
<sequence length="96" mass="10945">MDALFPPLSLKSAPANRLISIATNAIHPAFLSFETVNHMQHIEAEKDLGKEEKKREKLKDKPGIAGTFQLFDRFFFVMYVSPLYLMNRCCLVSLDV</sequence>
<reference evidence="1" key="1">
    <citation type="submission" date="2023-10" db="EMBL/GenBank/DDBJ databases">
        <authorList>
            <person name="Domelevo Entfellner J.-B."/>
        </authorList>
    </citation>
    <scope>NUCLEOTIDE SEQUENCE</scope>
</reference>
<keyword evidence="2" id="KW-1185">Reference proteome</keyword>
<gene>
    <name evidence="1" type="ORF">AYBTSS11_LOCUS18624</name>
</gene>
<dbReference type="Proteomes" id="UP001189624">
    <property type="component" value="Chromosome 6"/>
</dbReference>
<evidence type="ECO:0000313" key="2">
    <source>
        <dbReference type="Proteomes" id="UP001189624"/>
    </source>
</evidence>
<organism evidence="1 2">
    <name type="scientific">Sphenostylis stenocarpa</name>
    <dbReference type="NCBI Taxonomy" id="92480"/>
    <lineage>
        <taxon>Eukaryota</taxon>
        <taxon>Viridiplantae</taxon>
        <taxon>Streptophyta</taxon>
        <taxon>Embryophyta</taxon>
        <taxon>Tracheophyta</taxon>
        <taxon>Spermatophyta</taxon>
        <taxon>Magnoliopsida</taxon>
        <taxon>eudicotyledons</taxon>
        <taxon>Gunneridae</taxon>
        <taxon>Pentapetalae</taxon>
        <taxon>rosids</taxon>
        <taxon>fabids</taxon>
        <taxon>Fabales</taxon>
        <taxon>Fabaceae</taxon>
        <taxon>Papilionoideae</taxon>
        <taxon>50 kb inversion clade</taxon>
        <taxon>NPAAA clade</taxon>
        <taxon>indigoferoid/millettioid clade</taxon>
        <taxon>Phaseoleae</taxon>
        <taxon>Sphenostylis</taxon>
    </lineage>
</organism>
<dbReference type="AlphaFoldDB" id="A0AA86SIL3"/>
<name>A0AA86SIL3_9FABA</name>
<proteinExistence type="predicted"/>
<dbReference type="Gramene" id="rna-AYBTSS11_LOCUS18624">
    <property type="protein sequence ID" value="CAJ1961232.1"/>
    <property type="gene ID" value="gene-AYBTSS11_LOCUS18624"/>
</dbReference>
<evidence type="ECO:0000313" key="1">
    <source>
        <dbReference type="EMBL" id="CAJ1961232.1"/>
    </source>
</evidence>